<comment type="caution">
    <text evidence="2">The sequence shown here is derived from an EMBL/GenBank/DDBJ whole genome shotgun (WGS) entry which is preliminary data.</text>
</comment>
<feature type="compositionally biased region" description="Basic and acidic residues" evidence="1">
    <location>
        <begin position="42"/>
        <end position="52"/>
    </location>
</feature>
<sequence>MSPRDEGKIQELEEKGIVTKDGGGRRVIDASKLEGPPVAGKKSYDSRRDMGKKVLPIHGRPKQQAPPPEAVEEEAPVQKVLLSSDIKKREELNKKFKKEFNMADENVPTGVGLDIGTSFLVSGRFQNDGKIHFKQLRDCFLELTPKSPVNKKFMKKGLDDRKAPYIEKDGNFYVLGEEAFLMANERHVNTRRPMHRGVLSPQESEAMPILKELIRRLVGDPKEENEKLIFSVPGKPIDAEFDQLFHQDILRSFIKSLGYDAQPMNEAEALAYSELLEDGLTGVAMSCGAGMMNVAVLSAGDPVVQFSTAKSGDWVDKQASLATNMTHSIVQQEKESPEFDLLNPDPTNQIHQAISVYYGNLIVYTLEQIAYDLAKSPFLPKFKDPIPLIIGGGTSLPKGFIGKFKQALEAVNMPVEIKEVRHASDPLNAVANGLVLAASME</sequence>
<dbReference type="SUPFAM" id="SSF53067">
    <property type="entry name" value="Actin-like ATPase domain"/>
    <property type="match status" value="1"/>
</dbReference>
<gene>
    <name evidence="2" type="ORF">LCGC14_1693570</name>
</gene>
<protein>
    <recommendedName>
        <fullName evidence="3">SHS2 domain-containing protein</fullName>
    </recommendedName>
</protein>
<evidence type="ECO:0000256" key="1">
    <source>
        <dbReference type="SAM" id="MobiDB-lite"/>
    </source>
</evidence>
<evidence type="ECO:0008006" key="3">
    <source>
        <dbReference type="Google" id="ProtNLM"/>
    </source>
</evidence>
<organism evidence="2">
    <name type="scientific">marine sediment metagenome</name>
    <dbReference type="NCBI Taxonomy" id="412755"/>
    <lineage>
        <taxon>unclassified sequences</taxon>
        <taxon>metagenomes</taxon>
        <taxon>ecological metagenomes</taxon>
    </lineage>
</organism>
<accession>A0A0F9K0N3</accession>
<name>A0A0F9K0N3_9ZZZZ</name>
<dbReference type="InterPro" id="IPR043129">
    <property type="entry name" value="ATPase_NBD"/>
</dbReference>
<feature type="compositionally biased region" description="Basic and acidic residues" evidence="1">
    <location>
        <begin position="1"/>
        <end position="32"/>
    </location>
</feature>
<dbReference type="InterPro" id="IPR057363">
    <property type="entry name" value="Volactin"/>
</dbReference>
<evidence type="ECO:0000313" key="2">
    <source>
        <dbReference type="EMBL" id="KKM15683.1"/>
    </source>
</evidence>
<proteinExistence type="predicted"/>
<dbReference type="EMBL" id="LAZR01014846">
    <property type="protein sequence ID" value="KKM15683.1"/>
    <property type="molecule type" value="Genomic_DNA"/>
</dbReference>
<feature type="region of interest" description="Disordered" evidence="1">
    <location>
        <begin position="1"/>
        <end position="75"/>
    </location>
</feature>
<dbReference type="AlphaFoldDB" id="A0A0F9K0N3"/>
<reference evidence="2" key="1">
    <citation type="journal article" date="2015" name="Nature">
        <title>Complex archaea that bridge the gap between prokaryotes and eukaryotes.</title>
        <authorList>
            <person name="Spang A."/>
            <person name="Saw J.H."/>
            <person name="Jorgensen S.L."/>
            <person name="Zaremba-Niedzwiedzka K."/>
            <person name="Martijn J."/>
            <person name="Lind A.E."/>
            <person name="van Eijk R."/>
            <person name="Schleper C."/>
            <person name="Guy L."/>
            <person name="Ettema T.J."/>
        </authorList>
    </citation>
    <scope>NUCLEOTIDE SEQUENCE</scope>
</reference>
<dbReference type="Pfam" id="PF25216">
    <property type="entry name" value="Volactin"/>
    <property type="match status" value="1"/>
</dbReference>